<dbReference type="KEGG" id="fmr:Fuma_00379"/>
<dbReference type="SUPFAM" id="SSF53335">
    <property type="entry name" value="S-adenosyl-L-methionine-dependent methyltransferases"/>
    <property type="match status" value="1"/>
</dbReference>
<reference evidence="2 3" key="1">
    <citation type="journal article" date="2016" name="Front. Microbiol.">
        <title>Fuerstia marisgermanicae gen. nov., sp. nov., an Unusual Member of the Phylum Planctomycetes from the German Wadden Sea.</title>
        <authorList>
            <person name="Kohn T."/>
            <person name="Heuer A."/>
            <person name="Jogler M."/>
            <person name="Vollmers J."/>
            <person name="Boedeker C."/>
            <person name="Bunk B."/>
            <person name="Rast P."/>
            <person name="Borchert D."/>
            <person name="Glockner I."/>
            <person name="Freese H.M."/>
            <person name="Klenk H.P."/>
            <person name="Overmann J."/>
            <person name="Kaster A.K."/>
            <person name="Rohde M."/>
            <person name="Wiegand S."/>
            <person name="Jogler C."/>
        </authorList>
    </citation>
    <scope>NUCLEOTIDE SEQUENCE [LARGE SCALE GENOMIC DNA]</scope>
    <source>
        <strain evidence="2 3">NH11</strain>
    </source>
</reference>
<accession>A0A1P8W9R9</accession>
<dbReference type="Gene3D" id="3.40.50.150">
    <property type="entry name" value="Vaccinia Virus protein VP39"/>
    <property type="match status" value="1"/>
</dbReference>
<dbReference type="Pfam" id="PF08241">
    <property type="entry name" value="Methyltransf_11"/>
    <property type="match status" value="1"/>
</dbReference>
<dbReference type="RefSeq" id="WP_077022641.1">
    <property type="nucleotide sequence ID" value="NZ_CP017641.1"/>
</dbReference>
<dbReference type="PANTHER" id="PTHR43591">
    <property type="entry name" value="METHYLTRANSFERASE"/>
    <property type="match status" value="1"/>
</dbReference>
<dbReference type="EMBL" id="CP017641">
    <property type="protein sequence ID" value="APZ90795.1"/>
    <property type="molecule type" value="Genomic_DNA"/>
</dbReference>
<sequence>MTDGNITYWVADDSCCDEAWEQAYLDFESPAEERSKFVARYRQLGVDRWDKKLAVAELFCGRGNGLTTLRHLGFQNLEGVDLSPRLLREFDGDVPLYVGDCRDLHWPDNHKDVIVVQGGLHHLPTLPDDLGKVLQEIRRVLNPGGRIVLVEPWSTPFLKVAHAITDRRLVRMFYRRGDALARMTERERDTYENWLSRPQQILDLLHSHFEMEQQQIGWGKLMFIGRVAK</sequence>
<dbReference type="OrthoDB" id="282790at2"/>
<protein>
    <submittedName>
        <fullName evidence="2">Ubiquinone/menaquinone biosynthesis methyltransferase</fullName>
    </submittedName>
</protein>
<dbReference type="InterPro" id="IPR029063">
    <property type="entry name" value="SAM-dependent_MTases_sf"/>
</dbReference>
<dbReference type="AlphaFoldDB" id="A0A1P8W9R9"/>
<dbReference type="GO" id="GO:0008757">
    <property type="term" value="F:S-adenosylmethionine-dependent methyltransferase activity"/>
    <property type="evidence" value="ECO:0007669"/>
    <property type="project" value="InterPro"/>
</dbReference>
<dbReference type="Proteomes" id="UP000187735">
    <property type="component" value="Chromosome"/>
</dbReference>
<dbReference type="GO" id="GO:0032259">
    <property type="term" value="P:methylation"/>
    <property type="evidence" value="ECO:0007669"/>
    <property type="project" value="UniProtKB-KW"/>
</dbReference>
<dbReference type="CDD" id="cd02440">
    <property type="entry name" value="AdoMet_MTases"/>
    <property type="match status" value="1"/>
</dbReference>
<proteinExistence type="predicted"/>
<keyword evidence="3" id="KW-1185">Reference proteome</keyword>
<evidence type="ECO:0000259" key="1">
    <source>
        <dbReference type="Pfam" id="PF08241"/>
    </source>
</evidence>
<gene>
    <name evidence="2" type="ORF">Fuma_00379</name>
</gene>
<keyword evidence="2" id="KW-0808">Transferase</keyword>
<dbReference type="InterPro" id="IPR013216">
    <property type="entry name" value="Methyltransf_11"/>
</dbReference>
<dbReference type="PANTHER" id="PTHR43591:SF110">
    <property type="entry name" value="RHODANESE DOMAIN-CONTAINING PROTEIN"/>
    <property type="match status" value="1"/>
</dbReference>
<keyword evidence="2" id="KW-0830">Ubiquinone</keyword>
<evidence type="ECO:0000313" key="2">
    <source>
        <dbReference type="EMBL" id="APZ90795.1"/>
    </source>
</evidence>
<dbReference type="STRING" id="1891926.Fuma_00379"/>
<name>A0A1P8W9R9_9PLAN</name>
<evidence type="ECO:0000313" key="3">
    <source>
        <dbReference type="Proteomes" id="UP000187735"/>
    </source>
</evidence>
<feature type="domain" description="Methyltransferase type 11" evidence="1">
    <location>
        <begin position="60"/>
        <end position="149"/>
    </location>
</feature>
<keyword evidence="2" id="KW-0489">Methyltransferase</keyword>
<organism evidence="2 3">
    <name type="scientific">Fuerstiella marisgermanici</name>
    <dbReference type="NCBI Taxonomy" id="1891926"/>
    <lineage>
        <taxon>Bacteria</taxon>
        <taxon>Pseudomonadati</taxon>
        <taxon>Planctomycetota</taxon>
        <taxon>Planctomycetia</taxon>
        <taxon>Planctomycetales</taxon>
        <taxon>Planctomycetaceae</taxon>
        <taxon>Fuerstiella</taxon>
    </lineage>
</organism>